<dbReference type="AlphaFoldDB" id="A0A1M7BV00"/>
<proteinExistence type="predicted"/>
<dbReference type="Gene3D" id="1.25.40.10">
    <property type="entry name" value="Tetratricopeptide repeat domain"/>
    <property type="match status" value="1"/>
</dbReference>
<dbReference type="InterPro" id="IPR011990">
    <property type="entry name" value="TPR-like_helical_dom_sf"/>
</dbReference>
<dbReference type="RefSeq" id="WP_139251007.1">
    <property type="nucleotide sequence ID" value="NZ_FRBW01000001.1"/>
</dbReference>
<dbReference type="STRING" id="735517.SAMN05444272_0983"/>
<evidence type="ECO:0000313" key="2">
    <source>
        <dbReference type="EMBL" id="SHL58811.1"/>
    </source>
</evidence>
<feature type="signal peptide" evidence="1">
    <location>
        <begin position="1"/>
        <end position="30"/>
    </location>
</feature>
<keyword evidence="1" id="KW-0732">Signal</keyword>
<feature type="chain" id="PRO_5012364645" evidence="1">
    <location>
        <begin position="31"/>
        <end position="454"/>
    </location>
</feature>
<organism evidence="2 3">
    <name type="scientific">Roseibium suaedae</name>
    <dbReference type="NCBI Taxonomy" id="735517"/>
    <lineage>
        <taxon>Bacteria</taxon>
        <taxon>Pseudomonadati</taxon>
        <taxon>Pseudomonadota</taxon>
        <taxon>Alphaproteobacteria</taxon>
        <taxon>Hyphomicrobiales</taxon>
        <taxon>Stappiaceae</taxon>
        <taxon>Roseibium</taxon>
    </lineage>
</organism>
<evidence type="ECO:0000256" key="1">
    <source>
        <dbReference type="SAM" id="SignalP"/>
    </source>
</evidence>
<dbReference type="SUPFAM" id="SSF48452">
    <property type="entry name" value="TPR-like"/>
    <property type="match status" value="1"/>
</dbReference>
<dbReference type="Pfam" id="PF13432">
    <property type="entry name" value="TPR_16"/>
    <property type="match status" value="1"/>
</dbReference>
<accession>A0A1M7BV00</accession>
<dbReference type="Proteomes" id="UP000186002">
    <property type="component" value="Unassembled WGS sequence"/>
</dbReference>
<dbReference type="EMBL" id="FRBW01000001">
    <property type="protein sequence ID" value="SHL58811.1"/>
    <property type="molecule type" value="Genomic_DNA"/>
</dbReference>
<dbReference type="OrthoDB" id="7812878at2"/>
<reference evidence="2 3" key="1">
    <citation type="submission" date="2016-11" db="EMBL/GenBank/DDBJ databases">
        <authorList>
            <person name="Jaros S."/>
            <person name="Januszkiewicz K."/>
            <person name="Wedrychowicz H."/>
        </authorList>
    </citation>
    <scope>NUCLEOTIDE SEQUENCE [LARGE SCALE GENOMIC DNA]</scope>
    <source>
        <strain evidence="2 3">DSM 22153</strain>
    </source>
</reference>
<evidence type="ECO:0000313" key="3">
    <source>
        <dbReference type="Proteomes" id="UP000186002"/>
    </source>
</evidence>
<protein>
    <submittedName>
        <fullName evidence="2">Uncharacterized protein</fullName>
    </submittedName>
</protein>
<gene>
    <name evidence="2" type="ORF">SAMN05444272_0983</name>
</gene>
<name>A0A1M7BV00_9HYPH</name>
<sequence>MPVKFNHLFNILICAGLCLGAVESISPVYAQGANPQASNELKARQAHLLTILLKQPDNLDVSFEYAMISAQIGDYEAAIGTFERMLIYSPGLPRVQLELGVLYFRLGSTDAARSYFESAISGPEVPPEVQARVEEYLAAIGNNENPAKFRATVLAGARYQSNANAGPGDRSINLNGVNFLLNQTSTGQSDVNGFVAATLHGGYDLGTQGDLLEADLLLFGARYADLSKLDTGLAELTFGPSFNMRRFNVDNARLGFYGILSGVRLDTSNYLGAMGLGSRFAWRLDPATTLSGKFEFRYRWYHDTVTYSTVSDRNGHFYKGGLTLIHQFSQNWAGRTLIFGDYEETAKAWEQSYEIGGGVGATYKFASPFEALPERWSIDLEAGYIRRLYDSPDPLINKNDSQNDHEGWVRAALNVPLKNDFSIGLTGEFRRVYSNYDLATYSNASAMVSVAKNF</sequence>
<keyword evidence="3" id="KW-1185">Reference proteome</keyword>